<gene>
    <name evidence="3" type="ORF">EYB53_025035</name>
</gene>
<keyword evidence="4" id="KW-1185">Reference proteome</keyword>
<keyword evidence="1" id="KW-0472">Membrane</keyword>
<comment type="caution">
    <text evidence="3">The sequence shown here is derived from an EMBL/GenBank/DDBJ whole genome shotgun (WGS) entry which is preliminary data.</text>
</comment>
<evidence type="ECO:0000313" key="3">
    <source>
        <dbReference type="EMBL" id="MBP1468998.1"/>
    </source>
</evidence>
<evidence type="ECO:0000259" key="2">
    <source>
        <dbReference type="PROSITE" id="PS50837"/>
    </source>
</evidence>
<dbReference type="PROSITE" id="PS50837">
    <property type="entry name" value="NACHT"/>
    <property type="match status" value="1"/>
</dbReference>
<dbReference type="RefSeq" id="WP_167857618.1">
    <property type="nucleotide sequence ID" value="NZ_SIJK02000133.1"/>
</dbReference>
<feature type="domain" description="NACHT" evidence="2">
    <location>
        <begin position="423"/>
        <end position="545"/>
    </location>
</feature>
<organism evidence="3 4">
    <name type="scientific">Candidatus Chloroploca mongolica</name>
    <dbReference type="NCBI Taxonomy" id="2528176"/>
    <lineage>
        <taxon>Bacteria</taxon>
        <taxon>Bacillati</taxon>
        <taxon>Chloroflexota</taxon>
        <taxon>Chloroflexia</taxon>
        <taxon>Chloroflexales</taxon>
        <taxon>Chloroflexineae</taxon>
        <taxon>Oscillochloridaceae</taxon>
        <taxon>Candidatus Chloroploca</taxon>
    </lineage>
</organism>
<protein>
    <submittedName>
        <fullName evidence="3">NACHT domain-containing protein</fullName>
    </submittedName>
</protein>
<sequence>MADRHNDPGPANKQPESYARLVAGATEWFFTAVLLGVFVGVLLQIIEFFVIEPAAQTPFRSALVALFWLYPLFLLSCAHLFVTWLRAHRHFRETFALSSLIAIILLICIFVVTLYSHVYPWDMPQALARFTNADAPPPALNGVALALFVTLSTLFVLVLHGRHRSWPGRRSTLQVDRDRGGDAPSLVGEAWFEFKRRLRREAALQDYSDPREQFALNLPAEPMTSLAWVDQARELVRLTSASYSFRPRVSGVSLEELDERASTEAELSGPVSPEADSDWHDLPAVWIGRNKQAKGAIALIPGSDPVDQAHLAEQIAYAQRIAQQRNQRLEEVIVAVRDGQRPRLAARQDVRLRVETEQTLLEQTVNLDDYRSMIAQRLRRPLPNSNLTLNDVYVSLRGKVPAQRSPVEIEEYIFQWLRESGRRHLALLGSYGQGKSSFALMMTQRILEQYAPGLPPRIPILIELRGRNLRNLKPYALLGQWAGRYGMNGQALVRLHEAGRLLLIFDGFDEMAYLADPDMRMSYFRALWEFARYPQAKILISGRPNLFENQGEFEQALNLRTAFGAGSYCEPIYLELLSRPEMQTALRSHPSHVREHICRLAGENTAFSDLVARPSLLQLVAAIWDEPEMKAISTSPTSASVMRAFVHSTHRRQTEKEEHSGEFMKLSEAERVYFMGGVALAMASKGETTIDAHGLGTLTDQLRLAMPDVLTAHGIPLSQLAPLRVRIQNPTTKEDHPQLVERVKTEVRASSLLANEPDAPGIFKFGHKSFLEYIYAEEISHAIRDARSPRSRALLRVTETDIDSILHQPEALAFLAELLMMDVGGTRIAANQLATATDSEQLEVGRQLLQMIVRPPRWRFARKIILFVMIISSSSSSLVLFLCILSKTASQRVTAEPTSGT</sequence>
<keyword evidence="1" id="KW-1133">Transmembrane helix</keyword>
<dbReference type="InterPro" id="IPR007111">
    <property type="entry name" value="NACHT_NTPase"/>
</dbReference>
<keyword evidence="1" id="KW-0812">Transmembrane</keyword>
<reference evidence="3 4" key="1">
    <citation type="submission" date="2021-03" db="EMBL/GenBank/DDBJ databases">
        <authorList>
            <person name="Grouzdev D.S."/>
        </authorList>
    </citation>
    <scope>NUCLEOTIDE SEQUENCE [LARGE SCALE GENOMIC DNA]</scope>
    <source>
        <strain evidence="3 4">M50-1</strain>
    </source>
</reference>
<dbReference type="SUPFAM" id="SSF52540">
    <property type="entry name" value="P-loop containing nucleoside triphosphate hydrolases"/>
    <property type="match status" value="1"/>
</dbReference>
<dbReference type="Gene3D" id="3.40.50.300">
    <property type="entry name" value="P-loop containing nucleotide triphosphate hydrolases"/>
    <property type="match status" value="1"/>
</dbReference>
<feature type="transmembrane region" description="Helical" evidence="1">
    <location>
        <begin position="139"/>
        <end position="160"/>
    </location>
</feature>
<dbReference type="InterPro" id="IPR027417">
    <property type="entry name" value="P-loop_NTPase"/>
</dbReference>
<feature type="transmembrane region" description="Helical" evidence="1">
    <location>
        <begin position="28"/>
        <end position="51"/>
    </location>
</feature>
<proteinExistence type="predicted"/>
<accession>A0ABS4DHV4</accession>
<evidence type="ECO:0000313" key="4">
    <source>
        <dbReference type="Proteomes" id="UP001193081"/>
    </source>
</evidence>
<dbReference type="Pfam" id="PF05729">
    <property type="entry name" value="NACHT"/>
    <property type="match status" value="1"/>
</dbReference>
<feature type="transmembrane region" description="Helical" evidence="1">
    <location>
        <begin position="63"/>
        <end position="85"/>
    </location>
</feature>
<feature type="transmembrane region" description="Helical" evidence="1">
    <location>
        <begin position="97"/>
        <end position="119"/>
    </location>
</feature>
<evidence type="ECO:0000256" key="1">
    <source>
        <dbReference type="SAM" id="Phobius"/>
    </source>
</evidence>
<feature type="non-terminal residue" evidence="3">
    <location>
        <position position="901"/>
    </location>
</feature>
<name>A0ABS4DHV4_9CHLR</name>
<dbReference type="EMBL" id="SIJK02000133">
    <property type="protein sequence ID" value="MBP1468998.1"/>
    <property type="molecule type" value="Genomic_DNA"/>
</dbReference>
<dbReference type="Proteomes" id="UP001193081">
    <property type="component" value="Unassembled WGS sequence"/>
</dbReference>
<feature type="transmembrane region" description="Helical" evidence="1">
    <location>
        <begin position="864"/>
        <end position="882"/>
    </location>
</feature>